<comment type="caution">
    <text evidence="1">The sequence shown here is derived from an EMBL/GenBank/DDBJ whole genome shotgun (WGS) entry which is preliminary data.</text>
</comment>
<proteinExistence type="predicted"/>
<gene>
    <name evidence="1" type="ORF">GCM10023191_037320</name>
</gene>
<reference evidence="2" key="1">
    <citation type="journal article" date="2019" name="Int. J. Syst. Evol. Microbiol.">
        <title>The Global Catalogue of Microorganisms (GCM) 10K type strain sequencing project: providing services to taxonomists for standard genome sequencing and annotation.</title>
        <authorList>
            <consortium name="The Broad Institute Genomics Platform"/>
            <consortium name="The Broad Institute Genome Sequencing Center for Infectious Disease"/>
            <person name="Wu L."/>
            <person name="Ma J."/>
        </authorList>
    </citation>
    <scope>NUCLEOTIDE SEQUENCE [LARGE SCALE GENOMIC DNA]</scope>
    <source>
        <strain evidence="2">JCM 17933</strain>
    </source>
</reference>
<dbReference type="EMBL" id="BAABHF010000021">
    <property type="protein sequence ID" value="GAA4495981.1"/>
    <property type="molecule type" value="Genomic_DNA"/>
</dbReference>
<dbReference type="Proteomes" id="UP001500503">
    <property type="component" value="Unassembled WGS sequence"/>
</dbReference>
<keyword evidence="2" id="KW-1185">Reference proteome</keyword>
<protein>
    <recommendedName>
        <fullName evidence="3">Secreted protein</fullName>
    </recommendedName>
</protein>
<name>A0ABP8Q3D6_9ACTN</name>
<sequence>MDALAAAGTAITVATATASASSKALSRLAAGSAAARTDTRRVRRVPGGWGMQAFLSGGVETRYGSLNKPILTQGLTMITVRMWPSRYD</sequence>
<evidence type="ECO:0008006" key="3">
    <source>
        <dbReference type="Google" id="ProtNLM"/>
    </source>
</evidence>
<evidence type="ECO:0000313" key="1">
    <source>
        <dbReference type="EMBL" id="GAA4495981.1"/>
    </source>
</evidence>
<accession>A0ABP8Q3D6</accession>
<evidence type="ECO:0000313" key="2">
    <source>
        <dbReference type="Proteomes" id="UP001500503"/>
    </source>
</evidence>
<organism evidence="1 2">
    <name type="scientific">Actinoallomurus oryzae</name>
    <dbReference type="NCBI Taxonomy" id="502180"/>
    <lineage>
        <taxon>Bacteria</taxon>
        <taxon>Bacillati</taxon>
        <taxon>Actinomycetota</taxon>
        <taxon>Actinomycetes</taxon>
        <taxon>Streptosporangiales</taxon>
        <taxon>Thermomonosporaceae</taxon>
        <taxon>Actinoallomurus</taxon>
    </lineage>
</organism>